<dbReference type="EMBL" id="KL198011">
    <property type="protein sequence ID" value="KDQ24873.1"/>
    <property type="molecule type" value="Genomic_DNA"/>
</dbReference>
<dbReference type="OrthoDB" id="5346159at2759"/>
<evidence type="ECO:0000313" key="4">
    <source>
        <dbReference type="EMBL" id="KDQ24873.1"/>
    </source>
</evidence>
<keyword evidence="2" id="KW-0812">Transmembrane</keyword>
<evidence type="ECO:0000256" key="2">
    <source>
        <dbReference type="SAM" id="Phobius"/>
    </source>
</evidence>
<dbReference type="GO" id="GO:1990862">
    <property type="term" value="C:nuclear membrane complex Bqt3-Bqt4"/>
    <property type="evidence" value="ECO:0007669"/>
    <property type="project" value="InterPro"/>
</dbReference>
<dbReference type="SUPFAM" id="SSF54616">
    <property type="entry name" value="DNA-binding domain of Mlu1-box binding protein MBP1"/>
    <property type="match status" value="1"/>
</dbReference>
<gene>
    <name evidence="4" type="ORF">PLEOSDRAFT_52248</name>
</gene>
<feature type="region of interest" description="Disordered" evidence="1">
    <location>
        <begin position="127"/>
        <end position="258"/>
    </location>
</feature>
<dbReference type="InterPro" id="IPR003163">
    <property type="entry name" value="Tscrpt_reg_HTH_APSES-type"/>
</dbReference>
<dbReference type="Gene3D" id="3.10.260.10">
    <property type="entry name" value="Transcription regulator HTH, APSES-type DNA-binding domain"/>
    <property type="match status" value="1"/>
</dbReference>
<dbReference type="PROSITE" id="PS51299">
    <property type="entry name" value="HTH_APSES"/>
    <property type="match status" value="1"/>
</dbReference>
<dbReference type="GO" id="GO:0070197">
    <property type="term" value="P:meiotic attachment of telomere to nuclear envelope"/>
    <property type="evidence" value="ECO:0007669"/>
    <property type="project" value="InterPro"/>
</dbReference>
<evidence type="ECO:0000313" key="5">
    <source>
        <dbReference type="Proteomes" id="UP000027073"/>
    </source>
</evidence>
<keyword evidence="2" id="KW-0472">Membrane</keyword>
<dbReference type="InterPro" id="IPR036887">
    <property type="entry name" value="HTH_APSES_sf"/>
</dbReference>
<dbReference type="GO" id="GO:0003677">
    <property type="term" value="F:DNA binding"/>
    <property type="evidence" value="ECO:0007669"/>
    <property type="project" value="InterPro"/>
</dbReference>
<dbReference type="InterPro" id="IPR018004">
    <property type="entry name" value="KilA/APSES_HTH"/>
</dbReference>
<accession>A0A067NA37</accession>
<dbReference type="Pfam" id="PF04383">
    <property type="entry name" value="KilA-N"/>
    <property type="match status" value="1"/>
</dbReference>
<feature type="compositionally biased region" description="Acidic residues" evidence="1">
    <location>
        <begin position="305"/>
        <end position="314"/>
    </location>
</feature>
<dbReference type="STRING" id="1137138.A0A067NA37"/>
<name>A0A067NA37_PLEO1</name>
<dbReference type="InterPro" id="IPR037548">
    <property type="entry name" value="Bqt4"/>
</dbReference>
<evidence type="ECO:0000256" key="1">
    <source>
        <dbReference type="SAM" id="MobiDB-lite"/>
    </source>
</evidence>
<dbReference type="VEuPathDB" id="FungiDB:PLEOSDRAFT_52248"/>
<feature type="region of interest" description="Disordered" evidence="1">
    <location>
        <begin position="280"/>
        <end position="345"/>
    </location>
</feature>
<dbReference type="AlphaFoldDB" id="A0A067NA37"/>
<dbReference type="HOGENOM" id="CLU_685207_0_0_1"/>
<dbReference type="GO" id="GO:0044820">
    <property type="term" value="P:mitotic telomere tethering at nuclear periphery"/>
    <property type="evidence" value="ECO:0007669"/>
    <property type="project" value="TreeGrafter"/>
</dbReference>
<sequence>MTRPPLPTQHANPYIQALCVPDVKYQILSCQGNDILSSGHAFILRRYDTGAVSLTTMFRAAFPTASEEDEKRETAWIKENYDLSGNNGTQKDPTISRLAGTWVDPELAKEIARDYRISDMIANVIEAKPDPNGNYRRSGGGGGNKGPITVNLAKQPPSSTSSIKPPSRAAFPSPSKATLPAAKRRKESSPVPVSSPPPETPRQVRRSGRTRSPAPKPSSIPVPLTSMKTPKKVTRVEPVVTPGGSDETAVDEDGDGATTAIAMTELHDEDIASQKQMIADMKAQRDAAQASALEDAMDEDRVKDEDDESSDEEGESPKETAQPLKRSREDEELKFEFKEPKAESEVTERAIVTNRRVSGFRLEPQQKSFAWGMAAFAVGFGAVTFLPNFF</sequence>
<feature type="compositionally biased region" description="Basic and acidic residues" evidence="1">
    <location>
        <begin position="326"/>
        <end position="345"/>
    </location>
</feature>
<feature type="compositionally biased region" description="Low complexity" evidence="1">
    <location>
        <begin position="156"/>
        <end position="167"/>
    </location>
</feature>
<protein>
    <recommendedName>
        <fullName evidence="3">HTH APSES-type domain-containing protein</fullName>
    </recommendedName>
</protein>
<dbReference type="PANTHER" id="PTHR38044">
    <property type="entry name" value="BOUQUET FORMATION PROTEIN 4"/>
    <property type="match status" value="1"/>
</dbReference>
<dbReference type="SMART" id="SM01252">
    <property type="entry name" value="KilA-N"/>
    <property type="match status" value="1"/>
</dbReference>
<proteinExistence type="predicted"/>
<dbReference type="PANTHER" id="PTHR38044:SF1">
    <property type="entry name" value="BOUQUET FORMATION PROTEIN 4"/>
    <property type="match status" value="1"/>
</dbReference>
<feature type="domain" description="HTH APSES-type" evidence="3">
    <location>
        <begin position="14"/>
        <end position="136"/>
    </location>
</feature>
<feature type="transmembrane region" description="Helical" evidence="2">
    <location>
        <begin position="369"/>
        <end position="389"/>
    </location>
</feature>
<keyword evidence="2" id="KW-1133">Transmembrane helix</keyword>
<evidence type="ECO:0000259" key="3">
    <source>
        <dbReference type="PROSITE" id="PS51299"/>
    </source>
</evidence>
<organism evidence="4 5">
    <name type="scientific">Pleurotus ostreatus (strain PC15)</name>
    <name type="common">Oyster mushroom</name>
    <dbReference type="NCBI Taxonomy" id="1137138"/>
    <lineage>
        <taxon>Eukaryota</taxon>
        <taxon>Fungi</taxon>
        <taxon>Dikarya</taxon>
        <taxon>Basidiomycota</taxon>
        <taxon>Agaricomycotina</taxon>
        <taxon>Agaricomycetes</taxon>
        <taxon>Agaricomycetidae</taxon>
        <taxon>Agaricales</taxon>
        <taxon>Pleurotineae</taxon>
        <taxon>Pleurotaceae</taxon>
        <taxon>Pleurotus</taxon>
    </lineage>
</organism>
<dbReference type="Proteomes" id="UP000027073">
    <property type="component" value="Unassembled WGS sequence"/>
</dbReference>
<dbReference type="InParanoid" id="A0A067NA37"/>
<reference evidence="5" key="1">
    <citation type="journal article" date="2014" name="Proc. Natl. Acad. Sci. U.S.A.">
        <title>Extensive sampling of basidiomycete genomes demonstrates inadequacy of the white-rot/brown-rot paradigm for wood decay fungi.</title>
        <authorList>
            <person name="Riley R."/>
            <person name="Salamov A.A."/>
            <person name="Brown D.W."/>
            <person name="Nagy L.G."/>
            <person name="Floudas D."/>
            <person name="Held B.W."/>
            <person name="Levasseur A."/>
            <person name="Lombard V."/>
            <person name="Morin E."/>
            <person name="Otillar R."/>
            <person name="Lindquist E.A."/>
            <person name="Sun H."/>
            <person name="LaButti K.M."/>
            <person name="Schmutz J."/>
            <person name="Jabbour D."/>
            <person name="Luo H."/>
            <person name="Baker S.E."/>
            <person name="Pisabarro A.G."/>
            <person name="Walton J.D."/>
            <person name="Blanchette R.A."/>
            <person name="Henrissat B."/>
            <person name="Martin F."/>
            <person name="Cullen D."/>
            <person name="Hibbett D.S."/>
            <person name="Grigoriev I.V."/>
        </authorList>
    </citation>
    <scope>NUCLEOTIDE SEQUENCE [LARGE SCALE GENOMIC DNA]</scope>
    <source>
        <strain evidence="5">PC15</strain>
    </source>
</reference>